<dbReference type="STRING" id="1121331.SAMN02745248_00714"/>
<evidence type="ECO:0000313" key="2">
    <source>
        <dbReference type="Proteomes" id="UP000183952"/>
    </source>
</evidence>
<dbReference type="InterPro" id="IPR023214">
    <property type="entry name" value="HAD_sf"/>
</dbReference>
<accession>A0A1M6LD93</accession>
<dbReference type="Gene3D" id="1.20.1440.100">
    <property type="entry name" value="SG protein - dephosphorylation function"/>
    <property type="match status" value="1"/>
</dbReference>
<dbReference type="Pfam" id="PF12710">
    <property type="entry name" value="HAD"/>
    <property type="match status" value="1"/>
</dbReference>
<proteinExistence type="predicted"/>
<gene>
    <name evidence="1" type="ORF">SAMN02745248_00714</name>
</gene>
<keyword evidence="2" id="KW-1185">Reference proteome</keyword>
<organism evidence="1 2">
    <name type="scientific">Hathewaya proteolytica DSM 3090</name>
    <dbReference type="NCBI Taxonomy" id="1121331"/>
    <lineage>
        <taxon>Bacteria</taxon>
        <taxon>Bacillati</taxon>
        <taxon>Bacillota</taxon>
        <taxon>Clostridia</taxon>
        <taxon>Eubacteriales</taxon>
        <taxon>Clostridiaceae</taxon>
        <taxon>Hathewaya</taxon>
    </lineage>
</organism>
<dbReference type="InterPro" id="IPR006385">
    <property type="entry name" value="HAD_hydro_SerB1"/>
</dbReference>
<dbReference type="EMBL" id="FRAD01000005">
    <property type="protein sequence ID" value="SHJ69055.1"/>
    <property type="molecule type" value="Genomic_DNA"/>
</dbReference>
<reference evidence="1 2" key="1">
    <citation type="submission" date="2016-11" db="EMBL/GenBank/DDBJ databases">
        <authorList>
            <person name="Jaros S."/>
            <person name="Januszkiewicz K."/>
            <person name="Wedrychowicz H."/>
        </authorList>
    </citation>
    <scope>NUCLEOTIDE SEQUENCE [LARGE SCALE GENOMIC DNA]</scope>
    <source>
        <strain evidence="1 2">DSM 3090</strain>
    </source>
</reference>
<dbReference type="GO" id="GO:0016787">
    <property type="term" value="F:hydrolase activity"/>
    <property type="evidence" value="ECO:0007669"/>
    <property type="project" value="UniProtKB-KW"/>
</dbReference>
<protein>
    <submittedName>
        <fullName evidence="1">HAD-superfamily subfamily IB hydrolase, TIGR01490</fullName>
    </submittedName>
</protein>
<dbReference type="Proteomes" id="UP000183952">
    <property type="component" value="Unassembled WGS sequence"/>
</dbReference>
<dbReference type="AlphaFoldDB" id="A0A1M6LD93"/>
<dbReference type="NCBIfam" id="TIGR01490">
    <property type="entry name" value="HAD-SF-IB-hyp1"/>
    <property type="match status" value="1"/>
</dbReference>
<sequence length="213" mass="25046">MEKLALFDIDFTITKKETLLQFYRFMIKKNKKYIKYFPKVLYSGLCYGLGIHKEKRTKEIFMSFIKGISVEDMNKICKQFYHECLKNILYKDGIDKMMELRDSGYMVILISASPEFYLNTLYDLGCVAKIIGTRVKIQNNSYINVIEGKNCKGQEKISRLNSFLSERGIKEVDYKNSYMFSDSLSDSPLLNLVGKPYLINYKRRANFPVLQWE</sequence>
<dbReference type="NCBIfam" id="TIGR01488">
    <property type="entry name" value="HAD-SF-IB"/>
    <property type="match status" value="1"/>
</dbReference>
<dbReference type="OrthoDB" id="9794212at2"/>
<keyword evidence="1" id="KW-0378">Hydrolase</keyword>
<dbReference type="InterPro" id="IPR036412">
    <property type="entry name" value="HAD-like_sf"/>
</dbReference>
<dbReference type="SUPFAM" id="SSF56784">
    <property type="entry name" value="HAD-like"/>
    <property type="match status" value="1"/>
</dbReference>
<evidence type="ECO:0000313" key="1">
    <source>
        <dbReference type="EMBL" id="SHJ69055.1"/>
    </source>
</evidence>
<dbReference type="Gene3D" id="3.40.50.1000">
    <property type="entry name" value="HAD superfamily/HAD-like"/>
    <property type="match status" value="1"/>
</dbReference>
<dbReference type="RefSeq" id="WP_072902423.1">
    <property type="nucleotide sequence ID" value="NZ_FRAD01000005.1"/>
</dbReference>
<name>A0A1M6LD93_9CLOT</name>